<keyword evidence="2" id="KW-1185">Reference proteome</keyword>
<evidence type="ECO:0000313" key="2">
    <source>
        <dbReference type="Proteomes" id="UP000051063"/>
    </source>
</evidence>
<organism evidence="1 2">
    <name type="scientific">Brevibacillus choshinensis</name>
    <dbReference type="NCBI Taxonomy" id="54911"/>
    <lineage>
        <taxon>Bacteria</taxon>
        <taxon>Bacillati</taxon>
        <taxon>Bacillota</taxon>
        <taxon>Bacilli</taxon>
        <taxon>Bacillales</taxon>
        <taxon>Paenibacillaceae</taxon>
        <taxon>Brevibacillus</taxon>
    </lineage>
</organism>
<proteinExistence type="predicted"/>
<accession>A0ABR5NDJ5</accession>
<reference evidence="1 2" key="1">
    <citation type="submission" date="2015-09" db="EMBL/GenBank/DDBJ databases">
        <title>Genome sequencing project for genomic taxonomy and phylogenomics of Bacillus-like bacteria.</title>
        <authorList>
            <person name="Liu B."/>
            <person name="Wang J."/>
            <person name="Zhu Y."/>
            <person name="Liu G."/>
            <person name="Chen Q."/>
            <person name="Chen Z."/>
            <person name="Lan J."/>
            <person name="Che J."/>
            <person name="Ge C."/>
            <person name="Shi H."/>
            <person name="Pan Z."/>
            <person name="Liu X."/>
        </authorList>
    </citation>
    <scope>NUCLEOTIDE SEQUENCE [LARGE SCALE GENOMIC DNA]</scope>
    <source>
        <strain evidence="1 2">DSM 8552</strain>
    </source>
</reference>
<evidence type="ECO:0000313" key="1">
    <source>
        <dbReference type="EMBL" id="KQL49626.1"/>
    </source>
</evidence>
<dbReference type="Proteomes" id="UP000051063">
    <property type="component" value="Unassembled WGS sequence"/>
</dbReference>
<gene>
    <name evidence="1" type="ORF">AN963_07830</name>
</gene>
<protein>
    <submittedName>
        <fullName evidence="1">Uncharacterized protein</fullName>
    </submittedName>
</protein>
<comment type="caution">
    <text evidence="1">The sequence shown here is derived from an EMBL/GenBank/DDBJ whole genome shotgun (WGS) entry which is preliminary data.</text>
</comment>
<dbReference type="EMBL" id="LJJB01000007">
    <property type="protein sequence ID" value="KQL49626.1"/>
    <property type="molecule type" value="Genomic_DNA"/>
</dbReference>
<sequence length="65" mass="7704">MGGYIFATMVDLNTETKEITEFKKRSPSWPGSYKPFYGFIYFQSRISFTALMDLFRAAPMYRRNK</sequence>
<name>A0ABR5NDJ5_BRECH</name>